<dbReference type="InterPro" id="IPR045584">
    <property type="entry name" value="Pilin-like"/>
</dbReference>
<feature type="domain" description="Trimeric autotransporter adhesin YadA-like stalk" evidence="12">
    <location>
        <begin position="662"/>
        <end position="692"/>
    </location>
</feature>
<feature type="domain" description="Trimeric autotransporter adhesin YadA-like stalk" evidence="12">
    <location>
        <begin position="526"/>
        <end position="563"/>
    </location>
</feature>
<evidence type="ECO:0000256" key="5">
    <source>
        <dbReference type="ARBA" id="ARBA00022452"/>
    </source>
</evidence>
<dbReference type="SUPFAM" id="SSF54523">
    <property type="entry name" value="Pili subunits"/>
    <property type="match status" value="1"/>
</dbReference>
<dbReference type="InterPro" id="IPR011049">
    <property type="entry name" value="Serralysin-like_metalloprot_C"/>
</dbReference>
<keyword evidence="4" id="KW-0813">Transport</keyword>
<dbReference type="EMBL" id="JAMDKS010000001">
    <property type="protein sequence ID" value="MEE6111799.1"/>
    <property type="molecule type" value="Genomic_DNA"/>
</dbReference>
<organism evidence="13 14">
    <name type="scientific">Avibacterium paragallinarum</name>
    <name type="common">Haemophilus gallinarum</name>
    <dbReference type="NCBI Taxonomy" id="728"/>
    <lineage>
        <taxon>Bacteria</taxon>
        <taxon>Pseudomonadati</taxon>
        <taxon>Pseudomonadota</taxon>
        <taxon>Gammaproteobacteria</taxon>
        <taxon>Pasteurellales</taxon>
        <taxon>Pasteurellaceae</taxon>
        <taxon>Avibacterium</taxon>
    </lineage>
</organism>
<comment type="caution">
    <text evidence="13">The sequence shown here is derived from an EMBL/GenBank/DDBJ whole genome shotgun (WGS) entry which is preliminary data.</text>
</comment>
<reference evidence="13 14" key="1">
    <citation type="journal article" date="2022" name="Front. Microbiol.">
        <title>Commensal bacteria contribute to the growth of multidrug-resistant Avibacterium paragallinarum in chickens.</title>
        <authorList>
            <person name="Zhu J."/>
            <person name="Chen Y."/>
            <person name="Wu Y."/>
            <person name="Wang Y."/>
            <person name="Zhu K."/>
        </authorList>
    </citation>
    <scope>NUCLEOTIDE SEQUENCE [LARGE SCALE GENOMIC DNA]</scope>
    <source>
        <strain evidence="13 14">AV12</strain>
    </source>
</reference>
<keyword evidence="5" id="KW-1134">Transmembrane beta strand</keyword>
<evidence type="ECO:0000256" key="2">
    <source>
        <dbReference type="ARBA" id="ARBA00004442"/>
    </source>
</evidence>
<evidence type="ECO:0000313" key="14">
    <source>
        <dbReference type="Proteomes" id="UP001352533"/>
    </source>
</evidence>
<feature type="domain" description="Trimeric autotransporter adhesin YadA-like C-terminal membrane anchor" evidence="11">
    <location>
        <begin position="710"/>
        <end position="769"/>
    </location>
</feature>
<dbReference type="Proteomes" id="UP001352533">
    <property type="component" value="Unassembled WGS sequence"/>
</dbReference>
<dbReference type="Pfam" id="PF05662">
    <property type="entry name" value="YadA_stalk"/>
    <property type="match status" value="2"/>
</dbReference>
<dbReference type="InterPro" id="IPR008635">
    <property type="entry name" value="Coiled_stalk_dom"/>
</dbReference>
<sequence>MNNDLFKADFKRDAKHAMSSIEISQHILSYKNLKKLNRALAAILPTTLPILFGAVSLSANAVINDTSTGQKITISSPDASASNYSPNGIAIGNRSYIEYMGPDTKEGIAIGTNAKALDGNSTPRTGFSAIFYGAERKNLPGGVSGIAIGLNTYASESTVDIGAKSGGSEANGANRRASVTVGADSYAAAHFSTITGAYSSIKTTPSRDDSPSLSGFGSVISGALNTMDVKKYGTYNGMANAITGTANVIENSNGALIMGAGNKISNSQLTLRLSETPDYDNITNPNKLYDLLSKEDSNGKKPELASVGIFGGANEVDNSHFVNVSGVDNRLKGAESGTSSEYVSIDGYRNRATNVSHLSMQGSENTVTNATENIVMGNYNSVLGDNVDRSDAKRNVVLGFQDKDANKIGKNISNNQLIGSDITVKEGTKNGVLIGDQAEIAASNVDNTTALDGAVAMGAKSVANRQAIDSESVETSTDKIPENDAAKTNKVYALEAASDADKAAIKATVKGNLAAVSVGNADNTRQIINVAAGSEDTDAVNVAQLRSVANAIKQDINTANNATWNLSVNDEDAAKNEQIGGSNTVNFKSSDKNIKITKTKVGDKVNVDMALSDEVRIGGTTVVQNGAPVQQGGTVINANGVMTNGGNGPSITTSGVNAGGKRITNVAAGVAPTDAVNVSQLNGVKRQIDDVDKSARAGIAGALATANLYQAYLPGHSMVSVGVGTFRGQNAIAIGASRLSDNGHIGVKLSGMTTSQGDVGGAMTVGYQW</sequence>
<keyword evidence="14" id="KW-1185">Reference proteome</keyword>
<evidence type="ECO:0000256" key="9">
    <source>
        <dbReference type="ARBA" id="ARBA00023136"/>
    </source>
</evidence>
<keyword evidence="8" id="KW-0653">Protein transport</keyword>
<comment type="similarity">
    <text evidence="3">Belongs to the autotransporter-2 (AT-2) (TC 1.B.40) family.</text>
</comment>
<evidence type="ECO:0000259" key="12">
    <source>
        <dbReference type="Pfam" id="PF05662"/>
    </source>
</evidence>
<evidence type="ECO:0000256" key="3">
    <source>
        <dbReference type="ARBA" id="ARBA00005848"/>
    </source>
</evidence>
<dbReference type="RefSeq" id="WP_194750211.1">
    <property type="nucleotide sequence ID" value="NZ_JACEWB010000001.1"/>
</dbReference>
<dbReference type="Gene3D" id="3.30.1300.30">
    <property type="entry name" value="GSPII I/J protein-like"/>
    <property type="match status" value="1"/>
</dbReference>
<name>A0ABU7QLZ1_AVIPA</name>
<evidence type="ECO:0000256" key="8">
    <source>
        <dbReference type="ARBA" id="ARBA00022927"/>
    </source>
</evidence>
<evidence type="ECO:0000256" key="4">
    <source>
        <dbReference type="ARBA" id="ARBA00022448"/>
    </source>
</evidence>
<keyword evidence="6" id="KW-0812">Transmembrane</keyword>
<accession>A0ABU7QLZ1</accession>
<comment type="subcellular location">
    <subcellularLocation>
        <location evidence="2">Cell outer membrane</location>
    </subcellularLocation>
    <subcellularLocation>
        <location evidence="1">Cell surface</location>
    </subcellularLocation>
</comment>
<gene>
    <name evidence="13" type="ORF">M5S25_01035</name>
</gene>
<dbReference type="Pfam" id="PF03895">
    <property type="entry name" value="YadA_anchor"/>
    <property type="match status" value="1"/>
</dbReference>
<proteinExistence type="inferred from homology"/>
<evidence type="ECO:0000256" key="1">
    <source>
        <dbReference type="ARBA" id="ARBA00004241"/>
    </source>
</evidence>
<evidence type="ECO:0000256" key="6">
    <source>
        <dbReference type="ARBA" id="ARBA00022692"/>
    </source>
</evidence>
<evidence type="ECO:0000256" key="7">
    <source>
        <dbReference type="ARBA" id="ARBA00022729"/>
    </source>
</evidence>
<dbReference type="Gene3D" id="2.20.70.140">
    <property type="match status" value="1"/>
</dbReference>
<dbReference type="SUPFAM" id="SSF101967">
    <property type="entry name" value="Adhesin YadA, collagen-binding domain"/>
    <property type="match status" value="2"/>
</dbReference>
<evidence type="ECO:0000313" key="13">
    <source>
        <dbReference type="EMBL" id="MEE6111799.1"/>
    </source>
</evidence>
<keyword evidence="7" id="KW-0732">Signal</keyword>
<evidence type="ECO:0000256" key="10">
    <source>
        <dbReference type="ARBA" id="ARBA00023237"/>
    </source>
</evidence>
<evidence type="ECO:0000259" key="11">
    <source>
        <dbReference type="Pfam" id="PF03895"/>
    </source>
</evidence>
<dbReference type="Gene3D" id="2.150.10.10">
    <property type="entry name" value="Serralysin-like metalloprotease, C-terminal"/>
    <property type="match status" value="1"/>
</dbReference>
<protein>
    <submittedName>
        <fullName evidence="13">YadA-like family protein</fullName>
    </submittedName>
</protein>
<dbReference type="Gene3D" id="6.10.250.2120">
    <property type="match status" value="2"/>
</dbReference>
<keyword evidence="9" id="KW-0472">Membrane</keyword>
<keyword evidence="10" id="KW-0998">Cell outer membrane</keyword>
<dbReference type="InterPro" id="IPR005594">
    <property type="entry name" value="YadA_C"/>
</dbReference>
<dbReference type="Gene3D" id="6.20.50.100">
    <property type="match status" value="1"/>
</dbReference>